<protein>
    <submittedName>
        <fullName evidence="1">Uncharacterized protein</fullName>
    </submittedName>
</protein>
<dbReference type="KEGG" id="sinb:SIDU_16465"/>
<name>A0A1L5BSY6_SPHIB</name>
<evidence type="ECO:0000313" key="1">
    <source>
        <dbReference type="EMBL" id="APL95975.1"/>
    </source>
</evidence>
<gene>
    <name evidence="1" type="ORF">SIDU_16465</name>
</gene>
<organism evidence="1 2">
    <name type="scientific">Sphingobium indicum (strain DSM 16412 / CCM 7286 / MTCC 6364 / B90A)</name>
    <dbReference type="NCBI Taxonomy" id="861109"/>
    <lineage>
        <taxon>Bacteria</taxon>
        <taxon>Pseudomonadati</taxon>
        <taxon>Pseudomonadota</taxon>
        <taxon>Alphaproteobacteria</taxon>
        <taxon>Sphingomonadales</taxon>
        <taxon>Sphingomonadaceae</taxon>
        <taxon>Sphingobium</taxon>
    </lineage>
</organism>
<dbReference type="AlphaFoldDB" id="A0A1L5BSY6"/>
<dbReference type="Proteomes" id="UP000004550">
    <property type="component" value="Chromosome"/>
</dbReference>
<dbReference type="EMBL" id="CP013070">
    <property type="protein sequence ID" value="APL95975.1"/>
    <property type="molecule type" value="Genomic_DNA"/>
</dbReference>
<reference evidence="1 2" key="1">
    <citation type="journal article" date="2012" name="J. Bacteriol.">
        <title>Genome sequence of Sphingobium indicum B90A, a hexachlorocyclohexane-degrading bacterium.</title>
        <authorList>
            <person name="Anand S."/>
            <person name="Sangwan N."/>
            <person name="Lata P."/>
            <person name="Kaur J."/>
            <person name="Dua A."/>
            <person name="Singh A.K."/>
            <person name="Verma M."/>
            <person name="Kaur J."/>
            <person name="Khurana J.P."/>
            <person name="Khurana P."/>
            <person name="Mathur S."/>
            <person name="Lal R."/>
        </authorList>
    </citation>
    <scope>NUCLEOTIDE SEQUENCE [LARGE SCALE GENOMIC DNA]</scope>
    <source>
        <strain evidence="2">DSM 16412 / CCM 7286 / MTCC 6364 / B90A</strain>
    </source>
</reference>
<accession>A0A1L5BSY6</accession>
<proteinExistence type="predicted"/>
<evidence type="ECO:0000313" key="2">
    <source>
        <dbReference type="Proteomes" id="UP000004550"/>
    </source>
</evidence>
<sequence length="785" mass="81965">MPRFRITTPDGRTLTVEAPQGASRDEVLRRAQAHVQAHPAPPRSTKDTLAGIAGNYLDAMIPGAAGAVRGGREVLLNAVRAPFSASEDFEPMKAYSRGQAFQEARQKAASEAHPTAANVAAGAGIVGGLTLPATKIAKGATLFQKAKAGMKTAGAYGALSGAMSSKDETLLGRAADTISSGVTSAAVGLGLPYALNVAGKVAAPIVRPIARPVTGMIGRGLEGLSDHVPGNLGNWIAAEGRQLARDPVQAAANAQLGREIGAISHPQTGRPLRAPQVAEEVQRRQALGVPAVAADTEDTLRRRFASAVRAPGPATSRVRQLVDERKQQEAARTVDHIAASLGPVGNVERQAEQLSAQARAAAAPLYEISNAQPIPVAQELQELFSRPAGKQAMQRATTALENEGIAPFAKGLIERPGGVWEVGQVPTMQTYDYAKTALDDAVFGGQSPFATVDATRDMRGSVAIRSRLLDLMDGDGSGPRFNPPATHEAANVPTSIGTDMLAGHALMPLGMGNSLPIRLDTPGPWTGQRLHGEAEEAAGNAWRSSVPPEGLNPYWKPAREAYAGPVQNRKALELGEEMARADATDAASRMEGMTGSQLDHFRLGHRSGLAENVQKTPDYGDAANRLAGATGKRAAIETVHGPEAAGALYGRLEPEQEANRTYRAIRGGSSDRAPNANEQDRAIEEGAKGILQAITGHPGAGVRGVLSALARGEEGGAAVNNRIAEILGEPDPKTLAEAMRAISREKARRASVSQNAGKAAQKASRFVGALAGTNLIEPADDEPLY</sequence>